<protein>
    <submittedName>
        <fullName evidence="6">Transporter substrate-binding domain-containing protein</fullName>
    </submittedName>
</protein>
<dbReference type="EMBL" id="CP101717">
    <property type="protein sequence ID" value="WLD59465.1"/>
    <property type="molecule type" value="Genomic_DNA"/>
</dbReference>
<accession>A0AB38YJH1</accession>
<dbReference type="SUPFAM" id="SSF53850">
    <property type="entry name" value="Periplasmic binding protein-like II"/>
    <property type="match status" value="1"/>
</dbReference>
<evidence type="ECO:0000259" key="5">
    <source>
        <dbReference type="SMART" id="SM00062"/>
    </source>
</evidence>
<sequence length="337" mass="36073">MKKLATLIGGVAAVATLSMGAQAQTLEQVKNRGSLNCGVSTGLPGFSSTDSAGNWQGLDADGCRAIAAAVLGNANSVSFVPLTAVERFTALQSGEIDVLVRNTTWTLTRDASLGLNFTGVNYYDGQGFLVSTDLGVSSALELDGAAVCIQSGTTTELNLADYFRFNGMSYEPVLYDTSEQTISGFEAGRCDVLTTDQSGLYGLRLQLSNPAGAMVLPEVISKEPLGPVVRQGDDNWFNVVKWVHYAQLNAEEMGITMANVDEMRTSNNPEVVRLLNSNEMGAHLNLDANWAYNIVKQVGNYGEMFERTVGMGSPLQIDRGINALWVDGGLQYGMPVR</sequence>
<proteinExistence type="inferred from homology"/>
<evidence type="ECO:0000256" key="3">
    <source>
        <dbReference type="ARBA" id="ARBA00022729"/>
    </source>
</evidence>
<feature type="chain" id="PRO_5044189989" evidence="4">
    <location>
        <begin position="24"/>
        <end position="337"/>
    </location>
</feature>
<evidence type="ECO:0000256" key="4">
    <source>
        <dbReference type="SAM" id="SignalP"/>
    </source>
</evidence>
<reference evidence="6" key="1">
    <citation type="submission" date="2022-07" db="EMBL/GenBank/DDBJ databases">
        <title>Complete genome sequence of Salinispirillum sp. LH10-3-1 capable of multiple carbohydrate inversion isolated from a soda lake.</title>
        <authorList>
            <person name="Liu J."/>
            <person name="Zhai Y."/>
            <person name="Zhang H."/>
            <person name="Yang H."/>
            <person name="Qu J."/>
            <person name="Li J."/>
        </authorList>
    </citation>
    <scope>NUCLEOTIDE SEQUENCE</scope>
    <source>
        <strain evidence="6">LH 10-3-1</strain>
    </source>
</reference>
<dbReference type="RefSeq" id="WP_304996757.1">
    <property type="nucleotide sequence ID" value="NZ_CP101717.1"/>
</dbReference>
<evidence type="ECO:0000256" key="1">
    <source>
        <dbReference type="ARBA" id="ARBA00010333"/>
    </source>
</evidence>
<dbReference type="AlphaFoldDB" id="A0AB38YJH1"/>
<dbReference type="InterPro" id="IPR001638">
    <property type="entry name" value="Solute-binding_3/MltF_N"/>
</dbReference>
<gene>
    <name evidence="6" type="ORF">NFC81_06715</name>
</gene>
<comment type="similarity">
    <text evidence="1">Belongs to the bacterial solute-binding protein 3 family.</text>
</comment>
<dbReference type="PANTHER" id="PTHR30085">
    <property type="entry name" value="AMINO ACID ABC TRANSPORTER PERMEASE"/>
    <property type="match status" value="1"/>
</dbReference>
<dbReference type="GO" id="GO:0006865">
    <property type="term" value="P:amino acid transport"/>
    <property type="evidence" value="ECO:0007669"/>
    <property type="project" value="TreeGrafter"/>
</dbReference>
<evidence type="ECO:0000313" key="6">
    <source>
        <dbReference type="EMBL" id="WLD59465.1"/>
    </source>
</evidence>
<evidence type="ECO:0000256" key="2">
    <source>
        <dbReference type="ARBA" id="ARBA00022448"/>
    </source>
</evidence>
<keyword evidence="2" id="KW-0813">Transport</keyword>
<dbReference type="Pfam" id="PF00497">
    <property type="entry name" value="SBP_bac_3"/>
    <property type="match status" value="1"/>
</dbReference>
<organism evidence="6">
    <name type="scientific">Salinispirillum sp. LH 10-3-1</name>
    <dbReference type="NCBI Taxonomy" id="2952525"/>
    <lineage>
        <taxon>Bacteria</taxon>
        <taxon>Pseudomonadati</taxon>
        <taxon>Pseudomonadota</taxon>
        <taxon>Gammaproteobacteria</taxon>
        <taxon>Oceanospirillales</taxon>
        <taxon>Saccharospirillaceae</taxon>
        <taxon>Salinispirillum</taxon>
    </lineage>
</organism>
<feature type="signal peptide" evidence="4">
    <location>
        <begin position="1"/>
        <end position="23"/>
    </location>
</feature>
<dbReference type="InterPro" id="IPR051455">
    <property type="entry name" value="Bact_solute-bind_prot3"/>
</dbReference>
<keyword evidence="3 4" id="KW-0732">Signal</keyword>
<dbReference type="SMART" id="SM00062">
    <property type="entry name" value="PBPb"/>
    <property type="match status" value="1"/>
</dbReference>
<dbReference type="CDD" id="cd13692">
    <property type="entry name" value="PBP2_BztA"/>
    <property type="match status" value="1"/>
</dbReference>
<name>A0AB38YJH1_9GAMM</name>
<dbReference type="PANTHER" id="PTHR30085:SF7">
    <property type="entry name" value="AMINO-ACID ABC TRANSPORTER-BINDING PROTEIN YHDW-RELATED"/>
    <property type="match status" value="1"/>
</dbReference>
<feature type="domain" description="Solute-binding protein family 3/N-terminal" evidence="5">
    <location>
        <begin position="34"/>
        <end position="263"/>
    </location>
</feature>
<dbReference type="Gene3D" id="3.40.190.10">
    <property type="entry name" value="Periplasmic binding protein-like II"/>
    <property type="match status" value="2"/>
</dbReference>